<comment type="caution">
    <text evidence="3">The sequence shown here is derived from an EMBL/GenBank/DDBJ whole genome shotgun (WGS) entry which is preliminary data.</text>
</comment>
<feature type="domain" description="NAD glycohydrolase translocation F5/8 type C" evidence="2">
    <location>
        <begin position="72"/>
        <end position="204"/>
    </location>
</feature>
<dbReference type="Pfam" id="PF25302">
    <property type="entry name" value="NADase_transloc"/>
    <property type="match status" value="1"/>
</dbReference>
<dbReference type="InterPro" id="IPR057561">
    <property type="entry name" value="NADase_transloc"/>
</dbReference>
<dbReference type="AlphaFoldDB" id="A0A7Y9E7G8"/>
<protein>
    <recommendedName>
        <fullName evidence="2">NAD glycohydrolase translocation F5/8 type C domain-containing protein</fullName>
    </recommendedName>
</protein>
<organism evidence="3 4">
    <name type="scientific">Nocardioides panaciterrulae</name>
    <dbReference type="NCBI Taxonomy" id="661492"/>
    <lineage>
        <taxon>Bacteria</taxon>
        <taxon>Bacillati</taxon>
        <taxon>Actinomycetota</taxon>
        <taxon>Actinomycetes</taxon>
        <taxon>Propionibacteriales</taxon>
        <taxon>Nocardioidaceae</taxon>
        <taxon>Nocardioides</taxon>
    </lineage>
</organism>
<dbReference type="Proteomes" id="UP000535511">
    <property type="component" value="Unassembled WGS sequence"/>
</dbReference>
<dbReference type="NCBIfam" id="NF047619">
    <property type="entry name" value="NADase_discoid"/>
    <property type="match status" value="1"/>
</dbReference>
<dbReference type="InterPro" id="IPR008979">
    <property type="entry name" value="Galactose-bd-like_sf"/>
</dbReference>
<evidence type="ECO:0000313" key="4">
    <source>
        <dbReference type="Proteomes" id="UP000535511"/>
    </source>
</evidence>
<accession>A0A7Y9E7G8</accession>
<evidence type="ECO:0000259" key="2">
    <source>
        <dbReference type="Pfam" id="PF25302"/>
    </source>
</evidence>
<evidence type="ECO:0000256" key="1">
    <source>
        <dbReference type="SAM" id="MobiDB-lite"/>
    </source>
</evidence>
<keyword evidence="4" id="KW-1185">Reference proteome</keyword>
<dbReference type="EMBL" id="JACCBG010000001">
    <property type="protein sequence ID" value="NYD42286.1"/>
    <property type="molecule type" value="Genomic_DNA"/>
</dbReference>
<sequence length="211" mass="21706">MAAVVVVLLAVFGYWLATGPLGSAPTGGATATGAPGSAGADPGAGSADATDVARGATVEVPATAPPNQDTDGNMVRYEGRNMLDGVPTTCWRMAGDGTGRTITFKLAQPTRLTSVGLINGYAKSATDGAGHELDWYHGDRRVLSVEWSFDDGSKLTQDLGDTRDMQTVDLDHPVTTSTVQLHLVKVSAPGHGPAARDYTPISDVTLLGTPG</sequence>
<evidence type="ECO:0000313" key="3">
    <source>
        <dbReference type="EMBL" id="NYD42286.1"/>
    </source>
</evidence>
<proteinExistence type="predicted"/>
<feature type="region of interest" description="Disordered" evidence="1">
    <location>
        <begin position="25"/>
        <end position="51"/>
    </location>
</feature>
<dbReference type="SUPFAM" id="SSF49785">
    <property type="entry name" value="Galactose-binding domain-like"/>
    <property type="match status" value="1"/>
</dbReference>
<dbReference type="Gene3D" id="2.60.120.260">
    <property type="entry name" value="Galactose-binding domain-like"/>
    <property type="match status" value="1"/>
</dbReference>
<reference evidence="3 4" key="1">
    <citation type="submission" date="2020-07" db="EMBL/GenBank/DDBJ databases">
        <title>Sequencing the genomes of 1000 actinobacteria strains.</title>
        <authorList>
            <person name="Klenk H.-P."/>
        </authorList>
    </citation>
    <scope>NUCLEOTIDE SEQUENCE [LARGE SCALE GENOMIC DNA]</scope>
    <source>
        <strain evidence="3 4">DSM 21350</strain>
    </source>
</reference>
<name>A0A7Y9E7G8_9ACTN</name>
<feature type="compositionally biased region" description="Low complexity" evidence="1">
    <location>
        <begin position="25"/>
        <end position="50"/>
    </location>
</feature>
<gene>
    <name evidence="3" type="ORF">BJZ21_002369</name>
</gene>